<dbReference type="InterPro" id="IPR045851">
    <property type="entry name" value="AMP-bd_C_sf"/>
</dbReference>
<evidence type="ECO:0000259" key="1">
    <source>
        <dbReference type="Pfam" id="PF00501"/>
    </source>
</evidence>
<dbReference type="InterPro" id="IPR005914">
    <property type="entry name" value="Acac_CoA_synth"/>
</dbReference>
<dbReference type="GO" id="GO:0030729">
    <property type="term" value="F:acetoacetate-CoA ligase activity"/>
    <property type="evidence" value="ECO:0007669"/>
    <property type="project" value="InterPro"/>
</dbReference>
<dbReference type="InterPro" id="IPR042099">
    <property type="entry name" value="ANL_N_sf"/>
</dbReference>
<dbReference type="OrthoDB" id="10253869at2759"/>
<dbReference type="NCBIfam" id="NF002937">
    <property type="entry name" value="PRK03584.1"/>
    <property type="match status" value="1"/>
</dbReference>
<dbReference type="PANTHER" id="PTHR42921:SF4">
    <property type="entry name" value="ACETOACETYL-COA SYNTHASE (AFU_ORTHOLOGUE AFUA_8G04770)"/>
    <property type="match status" value="1"/>
</dbReference>
<evidence type="ECO:0000313" key="3">
    <source>
        <dbReference type="Proteomes" id="UP000054466"/>
    </source>
</evidence>
<dbReference type="GeneID" id="27343979"/>
<sequence>MSDHAIAPRILWENADPSQTNMDKFRRQVNEKRGLALRNFGDLHAWSTDSSTASDFWIDLFEYEQIKPGLRPTTAMTRTDASMYPPPEFFPDIRMNFAEHLMNTNSLNKVALYAVSEGCGVIKPVTQPELREMVRATASAMAQAGVTVGDRVAAIISNCVETVVACLATLSLGAIWSTSSPDMGVEGIMQRLNQIEPKLVLFESSVRYNGKLRPLVQKYEECTARLRKTRNFQLGIMIVREIPYSTKVSRDVVTWHNFVQGAPDRDLTFVQLPFNQPGFIVYSSGTASAPKCIVHSACAMLLQIKKDYMLHLDVRPGDIIYQYTTTGWIMWAMVLCGLSYGGSVVLYDGSPLFPDPLVTLRMIEKLKITLFGTSARFLTDLHDRKLNPRQTINLTSLRTVSSTGSVLPAKVCEWFYDAGFPEHIHLVSGSGGTDMACSLVLGDPTGPLYSGEIQAPALGMAVDIFDMTKVYAVSIKGTGEPGELVCREPFPSQPVLFWGEKGMDKYRSAYFDRFGDKVWTQGDFVSSSPVTGGYTMLGRSDGVLNPSGVRFGSAEIYNVVSEFTEFEDTICVGQRRPQDSDERVVLFIKTKDNRTLSPSTIQEVRSAIAAALSPRHVPRFIFQTPEIPYTINGKKIELAVKQIVSGQKVTPSGAVENPKSLIFYERFAEDEYLKEEGGHEKRSKI</sequence>
<feature type="domain" description="AMP-dependent synthetase/ligase" evidence="1">
    <location>
        <begin position="109"/>
        <end position="489"/>
    </location>
</feature>
<keyword evidence="2" id="KW-0436">Ligase</keyword>
<dbReference type="EMBL" id="KN847042">
    <property type="protein sequence ID" value="KIW28933.1"/>
    <property type="molecule type" value="Genomic_DNA"/>
</dbReference>
<keyword evidence="3" id="KW-1185">Reference proteome</keyword>
<dbReference type="InterPro" id="IPR000873">
    <property type="entry name" value="AMP-dep_synth/lig_dom"/>
</dbReference>
<evidence type="ECO:0000313" key="2">
    <source>
        <dbReference type="EMBL" id="KIW28933.1"/>
    </source>
</evidence>
<dbReference type="STRING" id="569365.A0A0D2CCX4"/>
<reference evidence="2 3" key="1">
    <citation type="submission" date="2015-01" db="EMBL/GenBank/DDBJ databases">
        <title>The Genome Sequence of Cladophialophora immunda CBS83496.</title>
        <authorList>
            <consortium name="The Broad Institute Genomics Platform"/>
            <person name="Cuomo C."/>
            <person name="de Hoog S."/>
            <person name="Gorbushina A."/>
            <person name="Stielow B."/>
            <person name="Teixiera M."/>
            <person name="Abouelleil A."/>
            <person name="Chapman S.B."/>
            <person name="Priest M."/>
            <person name="Young S.K."/>
            <person name="Wortman J."/>
            <person name="Nusbaum C."/>
            <person name="Birren B."/>
        </authorList>
    </citation>
    <scope>NUCLEOTIDE SEQUENCE [LARGE SCALE GENOMIC DNA]</scope>
    <source>
        <strain evidence="2 3">CBS 83496</strain>
    </source>
</reference>
<dbReference type="Gene3D" id="3.30.300.30">
    <property type="match status" value="1"/>
</dbReference>
<dbReference type="GO" id="GO:0006629">
    <property type="term" value="P:lipid metabolic process"/>
    <property type="evidence" value="ECO:0007669"/>
    <property type="project" value="InterPro"/>
</dbReference>
<dbReference type="PANTHER" id="PTHR42921">
    <property type="entry name" value="ACETOACETYL-COA SYNTHETASE"/>
    <property type="match status" value="1"/>
</dbReference>
<dbReference type="Proteomes" id="UP000054466">
    <property type="component" value="Unassembled WGS sequence"/>
</dbReference>
<dbReference type="Gene3D" id="3.40.50.12780">
    <property type="entry name" value="N-terminal domain of ligase-like"/>
    <property type="match status" value="1"/>
</dbReference>
<accession>A0A0D2CCX4</accession>
<dbReference type="Pfam" id="PF00501">
    <property type="entry name" value="AMP-binding"/>
    <property type="match status" value="1"/>
</dbReference>
<dbReference type="AlphaFoldDB" id="A0A0D2CCX4"/>
<dbReference type="SUPFAM" id="SSF56801">
    <property type="entry name" value="Acetyl-CoA synthetase-like"/>
    <property type="match status" value="1"/>
</dbReference>
<dbReference type="VEuPathDB" id="FungiDB:PV07_04785"/>
<gene>
    <name evidence="2" type="ORF">PV07_04785</name>
</gene>
<organism evidence="2 3">
    <name type="scientific">Cladophialophora immunda</name>
    <dbReference type="NCBI Taxonomy" id="569365"/>
    <lineage>
        <taxon>Eukaryota</taxon>
        <taxon>Fungi</taxon>
        <taxon>Dikarya</taxon>
        <taxon>Ascomycota</taxon>
        <taxon>Pezizomycotina</taxon>
        <taxon>Eurotiomycetes</taxon>
        <taxon>Chaetothyriomycetidae</taxon>
        <taxon>Chaetothyriales</taxon>
        <taxon>Herpotrichiellaceae</taxon>
        <taxon>Cladophialophora</taxon>
    </lineage>
</organism>
<name>A0A0D2CCX4_9EURO</name>
<proteinExistence type="predicted"/>
<dbReference type="RefSeq" id="XP_016249149.1">
    <property type="nucleotide sequence ID" value="XM_016391630.1"/>
</dbReference>
<dbReference type="NCBIfam" id="TIGR01217">
    <property type="entry name" value="ac_ac_CoA_syn"/>
    <property type="match status" value="1"/>
</dbReference>
<protein>
    <submittedName>
        <fullName evidence="2">Acetoacetate-CoA ligase</fullName>
    </submittedName>
</protein>
<dbReference type="HOGENOM" id="CLU_000022_3_3_1"/>